<dbReference type="EMBL" id="FLUM01000002">
    <property type="protein sequence ID" value="SBW00114.1"/>
    <property type="molecule type" value="Genomic_DNA"/>
</dbReference>
<gene>
    <name evidence="1" type="ORF">KL86DYS1_20107</name>
</gene>
<accession>A0A212JKZ4</accession>
<sequence>MFKHGGLKIDLPFCTTGNISTYSFGNPGLIDSQAFNYKKHCIIYQDTICSES</sequence>
<protein>
    <submittedName>
        <fullName evidence="1">Uncharacterized protein</fullName>
    </submittedName>
</protein>
<dbReference type="AlphaFoldDB" id="A0A212JKZ4"/>
<name>A0A212JKZ4_9BACT</name>
<organism evidence="1">
    <name type="scientific">uncultured Dysgonomonas sp</name>
    <dbReference type="NCBI Taxonomy" id="206096"/>
    <lineage>
        <taxon>Bacteria</taxon>
        <taxon>Pseudomonadati</taxon>
        <taxon>Bacteroidota</taxon>
        <taxon>Bacteroidia</taxon>
        <taxon>Bacteroidales</taxon>
        <taxon>Dysgonomonadaceae</taxon>
        <taxon>Dysgonomonas</taxon>
        <taxon>environmental samples</taxon>
    </lineage>
</organism>
<evidence type="ECO:0000313" key="1">
    <source>
        <dbReference type="EMBL" id="SBW00114.1"/>
    </source>
</evidence>
<proteinExistence type="predicted"/>
<reference evidence="1" key="1">
    <citation type="submission" date="2016-04" db="EMBL/GenBank/DDBJ databases">
        <authorList>
            <person name="Evans L.H."/>
            <person name="Alamgir A."/>
            <person name="Owens N."/>
            <person name="Weber N.D."/>
            <person name="Virtaneva K."/>
            <person name="Barbian K."/>
            <person name="Babar A."/>
            <person name="Rosenke K."/>
        </authorList>
    </citation>
    <scope>NUCLEOTIDE SEQUENCE</scope>
    <source>
        <strain evidence="1">86-1</strain>
    </source>
</reference>